<dbReference type="PANTHER" id="PTHR30605">
    <property type="entry name" value="ANHYDRO-N-ACETYLMURAMIC ACID KINASE"/>
    <property type="match status" value="1"/>
</dbReference>
<dbReference type="Pfam" id="PF03702">
    <property type="entry name" value="AnmK"/>
    <property type="match status" value="1"/>
</dbReference>
<keyword evidence="2" id="KW-1185">Reference proteome</keyword>
<keyword evidence="1" id="KW-0418">Kinase</keyword>
<comment type="caution">
    <text evidence="1">The sequence shown here is derived from an EMBL/GenBank/DDBJ whole genome shotgun (WGS) entry which is preliminary data.</text>
</comment>
<dbReference type="EMBL" id="RIAR02000001">
    <property type="protein sequence ID" value="NSL89900.1"/>
    <property type="molecule type" value="Genomic_DNA"/>
</dbReference>
<gene>
    <name evidence="1" type="ORF">ECE50_023875</name>
</gene>
<dbReference type="GO" id="GO:0006040">
    <property type="term" value="P:amino sugar metabolic process"/>
    <property type="evidence" value="ECO:0007669"/>
    <property type="project" value="InterPro"/>
</dbReference>
<organism evidence="1 2">
    <name type="scientific">Chitinophaga solisilvae</name>
    <dbReference type="NCBI Taxonomy" id="1233460"/>
    <lineage>
        <taxon>Bacteria</taxon>
        <taxon>Pseudomonadati</taxon>
        <taxon>Bacteroidota</taxon>
        <taxon>Chitinophagia</taxon>
        <taxon>Chitinophagales</taxon>
        <taxon>Chitinophagaceae</taxon>
        <taxon>Chitinophaga</taxon>
    </lineage>
</organism>
<dbReference type="InterPro" id="IPR043129">
    <property type="entry name" value="ATPase_NBD"/>
</dbReference>
<reference evidence="1" key="1">
    <citation type="submission" date="2020-05" db="EMBL/GenBank/DDBJ databases">
        <title>Chitinophaga laudate sp. nov., isolated from a tropical peat swamp.</title>
        <authorList>
            <person name="Goh C.B.S."/>
            <person name="Lee M.S."/>
            <person name="Parimannan S."/>
            <person name="Pasbakhsh P."/>
            <person name="Yule C.M."/>
            <person name="Rajandas H."/>
            <person name="Loke S."/>
            <person name="Croft L."/>
            <person name="Tan J.B.L."/>
        </authorList>
    </citation>
    <scope>NUCLEOTIDE SEQUENCE</scope>
    <source>
        <strain evidence="1">Mgbs1</strain>
    </source>
</reference>
<dbReference type="Gene3D" id="3.30.420.40">
    <property type="match status" value="2"/>
</dbReference>
<dbReference type="Proteomes" id="UP000281028">
    <property type="component" value="Unassembled WGS sequence"/>
</dbReference>
<dbReference type="SUPFAM" id="SSF53067">
    <property type="entry name" value="Actin-like ATPase domain"/>
    <property type="match status" value="1"/>
</dbReference>
<proteinExistence type="predicted"/>
<name>A0A433WCE6_9BACT</name>
<protein>
    <submittedName>
        <fullName evidence="1">Anhydro-N-acetylmuramic acid kinase</fullName>
        <ecNumber evidence="1">2.7.1.170</ecNumber>
    </submittedName>
</protein>
<dbReference type="GO" id="GO:0016773">
    <property type="term" value="F:phosphotransferase activity, alcohol group as acceptor"/>
    <property type="evidence" value="ECO:0007669"/>
    <property type="project" value="InterPro"/>
</dbReference>
<evidence type="ECO:0000313" key="2">
    <source>
        <dbReference type="Proteomes" id="UP000281028"/>
    </source>
</evidence>
<dbReference type="PANTHER" id="PTHR30605:SF0">
    <property type="entry name" value="ANHYDRO-N-ACETYLMURAMIC ACID KINASE"/>
    <property type="match status" value="1"/>
</dbReference>
<keyword evidence="1" id="KW-0808">Transferase</keyword>
<dbReference type="InterPro" id="IPR005338">
    <property type="entry name" value="Anhydro_N_Ac-Mur_kinase"/>
</dbReference>
<dbReference type="GO" id="GO:0005524">
    <property type="term" value="F:ATP binding"/>
    <property type="evidence" value="ECO:0007669"/>
    <property type="project" value="InterPro"/>
</dbReference>
<dbReference type="EC" id="2.7.1.170" evidence="1"/>
<accession>A0A433WCE6</accession>
<dbReference type="OrthoDB" id="9763949at2"/>
<sequence length="363" mass="38975">MVYNVIGTMSGSSLDGLDIVFAELTEIRGQWTYAIKASESLPYEPEWAEKLAAATALAAKDYLLLHTAYGHYTGRRILSFIEKNNLDHKVHFIASHGHTTFHLPGQQMTAQLGDGAAIAAVTGLPVITDLRAVDVALGGQGAPIVPIGEKYLFGNYQFWLNLGGIANISAQLPGQFVAFDVCPANRVLNGLAAALNKPYDEGGALAAGGVTDTALLEQLNALPYYHQSWPKSLANDFGTDTILPMINTLRISVQGKLRTYTEHIATQIAQAAASLKTQLPDAPASMLITGGGAFNTFLVETIRQQLEPLGITVEIPDEQAISFKEALIMALIGALRWRQEDNVLSSVTGATRDSINGALWTTK</sequence>
<dbReference type="AlphaFoldDB" id="A0A433WCE6"/>
<dbReference type="GO" id="GO:0016301">
    <property type="term" value="F:kinase activity"/>
    <property type="evidence" value="ECO:0007669"/>
    <property type="project" value="UniProtKB-KW"/>
</dbReference>
<dbReference type="GO" id="GO:0009254">
    <property type="term" value="P:peptidoglycan turnover"/>
    <property type="evidence" value="ECO:0007669"/>
    <property type="project" value="InterPro"/>
</dbReference>
<evidence type="ECO:0000313" key="1">
    <source>
        <dbReference type="EMBL" id="NSL89900.1"/>
    </source>
</evidence>
<dbReference type="NCBIfam" id="NF007144">
    <property type="entry name" value="PRK09585.2-3"/>
    <property type="match status" value="1"/>
</dbReference>